<dbReference type="GO" id="GO:0006865">
    <property type="term" value="P:amino acid transport"/>
    <property type="evidence" value="ECO:0007669"/>
    <property type="project" value="UniProtKB-KW"/>
</dbReference>
<feature type="transmembrane region" description="Helical" evidence="6">
    <location>
        <begin position="181"/>
        <end position="200"/>
    </location>
</feature>
<dbReference type="SUPFAM" id="SSF161098">
    <property type="entry name" value="MetI-like"/>
    <property type="match status" value="1"/>
</dbReference>
<dbReference type="AlphaFoldDB" id="A0A6H2H9J0"/>
<dbReference type="Gene3D" id="1.10.3720.10">
    <property type="entry name" value="MetI-like"/>
    <property type="match status" value="1"/>
</dbReference>
<dbReference type="KEGG" id="pvac:HC248_01845"/>
<evidence type="ECO:0000256" key="6">
    <source>
        <dbReference type="SAM" id="Phobius"/>
    </source>
</evidence>
<dbReference type="InterPro" id="IPR043429">
    <property type="entry name" value="ArtM/GltK/GlnP/TcyL/YhdX-like"/>
</dbReference>
<accession>A0A6H2H9J0</accession>
<dbReference type="Proteomes" id="UP000502041">
    <property type="component" value="Chromosome"/>
</dbReference>
<feature type="transmembrane region" description="Helical" evidence="6">
    <location>
        <begin position="128"/>
        <end position="153"/>
    </location>
</feature>
<evidence type="ECO:0000256" key="5">
    <source>
        <dbReference type="ARBA" id="ARBA00023136"/>
    </source>
</evidence>
<evidence type="ECO:0000256" key="1">
    <source>
        <dbReference type="ARBA" id="ARBA00004141"/>
    </source>
</evidence>
<protein>
    <recommendedName>
        <fullName evidence="9">Amino acid ABC transporter permease</fullName>
    </recommendedName>
</protein>
<evidence type="ECO:0000256" key="3">
    <source>
        <dbReference type="ARBA" id="ARBA00022970"/>
    </source>
</evidence>
<keyword evidence="2 6" id="KW-0812">Transmembrane</keyword>
<keyword evidence="4 6" id="KW-1133">Transmembrane helix</keyword>
<dbReference type="PANTHER" id="PTHR30614:SF0">
    <property type="entry name" value="L-CYSTINE TRANSPORT SYSTEM PERMEASE PROTEIN TCYL"/>
    <property type="match status" value="1"/>
</dbReference>
<keyword evidence="3" id="KW-0813">Transport</keyword>
<evidence type="ECO:0000313" key="8">
    <source>
        <dbReference type="Proteomes" id="UP000502041"/>
    </source>
</evidence>
<evidence type="ECO:0008006" key="9">
    <source>
        <dbReference type="Google" id="ProtNLM"/>
    </source>
</evidence>
<comment type="subcellular location">
    <subcellularLocation>
        <location evidence="1">Membrane</location>
        <topology evidence="1">Multi-pass membrane protein</topology>
    </subcellularLocation>
</comment>
<sequence>MSEMSALIKWTPFLLGGFVWNIVIGVLAMTIGSLLGVVLASLRLSDKKWLRNISYGLTTLSCNVPTIVFHFYLVIMLPSDWAIPGLEWTINFPAWLKASLALAIAVLGFTSNNLMIALRQWRAGNHAAAMLFIPAWINYMLIIIMASSTASIIGVSEILSRCNIVISASNYGSDGRLMLPVYLYVSMIFLSFCYPLNCLMKKLQSYLREKYV</sequence>
<proteinExistence type="predicted"/>
<keyword evidence="3" id="KW-0029">Amino-acid transport</keyword>
<organism evidence="7 8">
    <name type="scientific">Polaromonas vacuolata</name>
    <dbReference type="NCBI Taxonomy" id="37448"/>
    <lineage>
        <taxon>Bacteria</taxon>
        <taxon>Pseudomonadati</taxon>
        <taxon>Pseudomonadota</taxon>
        <taxon>Betaproteobacteria</taxon>
        <taxon>Burkholderiales</taxon>
        <taxon>Comamonadaceae</taxon>
        <taxon>Polaromonas</taxon>
    </lineage>
</organism>
<dbReference type="RefSeq" id="WP_168922229.1">
    <property type="nucleotide sequence ID" value="NZ_CP051461.1"/>
</dbReference>
<feature type="transmembrane region" description="Helical" evidence="6">
    <location>
        <begin position="95"/>
        <end position="116"/>
    </location>
</feature>
<keyword evidence="5 6" id="KW-0472">Membrane</keyword>
<name>A0A6H2H9J0_9BURK</name>
<evidence type="ECO:0000256" key="4">
    <source>
        <dbReference type="ARBA" id="ARBA00022989"/>
    </source>
</evidence>
<dbReference type="InterPro" id="IPR035906">
    <property type="entry name" value="MetI-like_sf"/>
</dbReference>
<gene>
    <name evidence="7" type="ORF">HC248_01845</name>
</gene>
<dbReference type="GO" id="GO:0055085">
    <property type="term" value="P:transmembrane transport"/>
    <property type="evidence" value="ECO:0007669"/>
    <property type="project" value="InterPro"/>
</dbReference>
<feature type="transmembrane region" description="Helical" evidence="6">
    <location>
        <begin position="54"/>
        <end position="75"/>
    </location>
</feature>
<keyword evidence="8" id="KW-1185">Reference proteome</keyword>
<dbReference type="EMBL" id="CP051461">
    <property type="protein sequence ID" value="QJC56539.1"/>
    <property type="molecule type" value="Genomic_DNA"/>
</dbReference>
<evidence type="ECO:0000256" key="2">
    <source>
        <dbReference type="ARBA" id="ARBA00022692"/>
    </source>
</evidence>
<dbReference type="GO" id="GO:0016020">
    <property type="term" value="C:membrane"/>
    <property type="evidence" value="ECO:0007669"/>
    <property type="project" value="UniProtKB-SubCell"/>
</dbReference>
<dbReference type="PANTHER" id="PTHR30614">
    <property type="entry name" value="MEMBRANE COMPONENT OF AMINO ACID ABC TRANSPORTER"/>
    <property type="match status" value="1"/>
</dbReference>
<evidence type="ECO:0000313" key="7">
    <source>
        <dbReference type="EMBL" id="QJC56539.1"/>
    </source>
</evidence>
<reference evidence="7 8" key="1">
    <citation type="submission" date="2020-04" db="EMBL/GenBank/DDBJ databases">
        <title>Complete genome of a Psychrophilic, Marine, Gas Vacuolate Bacterium Polaromonas vacuolata KCTC 22033T.</title>
        <authorList>
            <person name="Hwang K."/>
            <person name="Kim K.M."/>
        </authorList>
    </citation>
    <scope>NUCLEOTIDE SEQUENCE [LARGE SCALE GENOMIC DNA]</scope>
    <source>
        <strain evidence="7 8">KCTC 22033</strain>
    </source>
</reference>
<feature type="transmembrane region" description="Helical" evidence="6">
    <location>
        <begin position="20"/>
        <end position="42"/>
    </location>
</feature>